<proteinExistence type="predicted"/>
<reference evidence="3 4" key="1">
    <citation type="submission" date="2019-07" db="EMBL/GenBank/DDBJ databases">
        <title>Complete Genome Sequence of Leptotrichia trevisanii Strain JMUB3935.</title>
        <authorList>
            <person name="Watanabe S."/>
            <person name="Cui L."/>
        </authorList>
    </citation>
    <scope>NUCLEOTIDE SEQUENCE [LARGE SCALE GENOMIC DNA]</scope>
    <source>
        <strain evidence="3 4">JMUB3935</strain>
    </source>
</reference>
<feature type="transmembrane region" description="Helical" evidence="2">
    <location>
        <begin position="485"/>
        <end position="506"/>
    </location>
</feature>
<organism evidence="3 4">
    <name type="scientific">Leptotrichia trevisanii</name>
    <dbReference type="NCBI Taxonomy" id="109328"/>
    <lineage>
        <taxon>Bacteria</taxon>
        <taxon>Fusobacteriati</taxon>
        <taxon>Fusobacteriota</taxon>
        <taxon>Fusobacteriia</taxon>
        <taxon>Fusobacteriales</taxon>
        <taxon>Leptotrichiaceae</taxon>
        <taxon>Leptotrichia</taxon>
    </lineage>
</organism>
<dbReference type="STRING" id="1122173.GCA_000482505_00624"/>
<feature type="transmembrane region" description="Helical" evidence="2">
    <location>
        <begin position="105"/>
        <end position="124"/>
    </location>
</feature>
<evidence type="ECO:0000256" key="2">
    <source>
        <dbReference type="SAM" id="Phobius"/>
    </source>
</evidence>
<feature type="transmembrane region" description="Helical" evidence="2">
    <location>
        <begin position="136"/>
        <end position="158"/>
    </location>
</feature>
<feature type="transmembrane region" description="Helical" evidence="2">
    <location>
        <begin position="238"/>
        <end position="261"/>
    </location>
</feature>
<dbReference type="AlphaFoldDB" id="A0A510KMP7"/>
<dbReference type="InterPro" id="IPR031617">
    <property type="entry name" value="PelG"/>
</dbReference>
<keyword evidence="2" id="KW-0472">Membrane</keyword>
<dbReference type="RefSeq" id="WP_146997227.1">
    <property type="nucleotide sequence ID" value="NZ_AP019840.1"/>
</dbReference>
<evidence type="ECO:0000313" key="3">
    <source>
        <dbReference type="EMBL" id="BBM53009.1"/>
    </source>
</evidence>
<dbReference type="EMBL" id="AP019840">
    <property type="protein sequence ID" value="BBM53009.1"/>
    <property type="molecule type" value="Genomic_DNA"/>
</dbReference>
<feature type="transmembrane region" description="Helical" evidence="2">
    <location>
        <begin position="373"/>
        <end position="396"/>
    </location>
</feature>
<feature type="transmembrane region" description="Helical" evidence="2">
    <location>
        <begin position="163"/>
        <end position="183"/>
    </location>
</feature>
<feature type="transmembrane region" description="Helical" evidence="2">
    <location>
        <begin position="428"/>
        <end position="452"/>
    </location>
</feature>
<sequence>MAGIGFELKKLFDDSEDTPFGSAKALLFSTAVSIGPWFITATSLNLILLISKTIDLSRNNQILFMSTIFYIFIFSQIVTNAFQYLVTRYVSDCIFNKKIFKIKSAYIGCIKLVTIISFLLSMFFIKKATLSVGYKISFVVLFVSMSLSWITMIFISLLKKYKFILFCFFLGNFISVILGYVFLKYPVTFIKEDPTFWMLFSYTVGIFLNFIMTSMYIMRAFPGKEKNQFEFFVYFRGYFSLIVIGTLYIFGVWGHVFVNWFVGDSYILANVFLVSPVYEAAVFYGYCTVIPSLVYFATFLETKFLPLYKDYFNKLCVVGKYEDVKESLKALKQTLISEVLYCMELQLLISITCILLANIMFNELDMDTYLLDLFRVIVFGSYSSIFISILITLFLYFDLRFQAMVLASSMFTTGILFSYVFGKMGMSFTGFGFFLSSLLTFAVGVYMFYKLFDKLNYTIMFRQNFNYKVGGSFVKKISQLFNNRIYIVILIVILFLLGSAKAHAAYDSRGFNNVTGNNRDTMSPYDKEGYDINGYNRQGADRRGFNKVYWNIGTNSPYDYSGFNYKGIHKDTGKESDTRGFNYKHFNIETNSEYDKNGFTFEGIHKDTGREYDKNGWNYYGLNEQTKDYYNKEGWNFAGINRRGFNKDKYNVETKSEYDNWGFNYDGINKETGKEYDTRGFNYEHFNVETNSKYDKNGFTYDGINKDTGREYDKNGWNYYGLNEKTQDYYDETGWTFDGINRQGFNREGYNVWTKSKYDYANFDFQGINKNTKTRYDERGFDNNQVHNKTHTKYDERGFDYGGKNKDTGTEYDKDGWNFYGLNEKTKTYFDPSGYTREGLDKYGYKRGQRPKNFGVAPAVNRGRHSTAGTKKSGTKSSGGSGGYDKNGFDKNGIYRRGY</sequence>
<feature type="transmembrane region" description="Helical" evidence="2">
    <location>
        <begin position="62"/>
        <end position="85"/>
    </location>
</feature>
<feature type="transmembrane region" description="Helical" evidence="2">
    <location>
        <begin position="339"/>
        <end position="361"/>
    </location>
</feature>
<feature type="transmembrane region" description="Helical" evidence="2">
    <location>
        <begin position="25"/>
        <end position="50"/>
    </location>
</feature>
<keyword evidence="2" id="KW-1133">Transmembrane helix</keyword>
<dbReference type="Pfam" id="PF16933">
    <property type="entry name" value="PelG"/>
    <property type="match status" value="1"/>
</dbReference>
<feature type="transmembrane region" description="Helical" evidence="2">
    <location>
        <begin position="195"/>
        <end position="217"/>
    </location>
</feature>
<feature type="region of interest" description="Disordered" evidence="1">
    <location>
        <begin position="846"/>
        <end position="899"/>
    </location>
</feature>
<feature type="transmembrane region" description="Helical" evidence="2">
    <location>
        <begin position="403"/>
        <end position="422"/>
    </location>
</feature>
<accession>A0A510KMP7</accession>
<protein>
    <submittedName>
        <fullName evidence="3">Uncharacterized protein</fullName>
    </submittedName>
</protein>
<evidence type="ECO:0000256" key="1">
    <source>
        <dbReference type="SAM" id="MobiDB-lite"/>
    </source>
</evidence>
<name>A0A510KMP7_9FUSO</name>
<dbReference type="Proteomes" id="UP000321378">
    <property type="component" value="Chromosome"/>
</dbReference>
<keyword evidence="2" id="KW-0812">Transmembrane</keyword>
<feature type="transmembrane region" description="Helical" evidence="2">
    <location>
        <begin position="281"/>
        <end position="300"/>
    </location>
</feature>
<evidence type="ECO:0000313" key="4">
    <source>
        <dbReference type="Proteomes" id="UP000321378"/>
    </source>
</evidence>
<gene>
    <name evidence="3" type="ORF">JMUB3935_1989</name>
</gene>
<feature type="compositionally biased region" description="Low complexity" evidence="1">
    <location>
        <begin position="866"/>
        <end position="876"/>
    </location>
</feature>